<evidence type="ECO:0000256" key="7">
    <source>
        <dbReference type="ARBA" id="ARBA00023237"/>
    </source>
</evidence>
<dbReference type="STRING" id="692418.SAMN04488029_3374"/>
<comment type="subcellular location">
    <subcellularLocation>
        <location evidence="1 8">Cell outer membrane</location>
        <topology evidence="1 8">Multi-pass membrane protein</topology>
    </subcellularLocation>
</comment>
<dbReference type="Gene3D" id="2.170.130.10">
    <property type="entry name" value="TonB-dependent receptor, plug domain"/>
    <property type="match status" value="1"/>
</dbReference>
<dbReference type="Pfam" id="PF00593">
    <property type="entry name" value="TonB_dep_Rec_b-barrel"/>
    <property type="match status" value="1"/>
</dbReference>
<dbReference type="Proteomes" id="UP000192472">
    <property type="component" value="Unassembled WGS sequence"/>
</dbReference>
<dbReference type="InterPro" id="IPR000531">
    <property type="entry name" value="Beta-barrel_TonB"/>
</dbReference>
<dbReference type="AlphaFoldDB" id="A0A1W2GLE3"/>
<dbReference type="SUPFAM" id="SSF56935">
    <property type="entry name" value="Porins"/>
    <property type="match status" value="1"/>
</dbReference>
<keyword evidence="10" id="KW-0732">Signal</keyword>
<dbReference type="OrthoDB" id="9768177at2"/>
<keyword evidence="2 8" id="KW-0813">Transport</keyword>
<dbReference type="Gene3D" id="2.60.40.1120">
    <property type="entry name" value="Carboxypeptidase-like, regulatory domain"/>
    <property type="match status" value="1"/>
</dbReference>
<dbReference type="InterPro" id="IPR023997">
    <property type="entry name" value="TonB-dep_OMP_SusC/RagA_CS"/>
</dbReference>
<evidence type="ECO:0000256" key="4">
    <source>
        <dbReference type="ARBA" id="ARBA00022692"/>
    </source>
</evidence>
<dbReference type="InterPro" id="IPR008969">
    <property type="entry name" value="CarboxyPept-like_regulatory"/>
</dbReference>
<evidence type="ECO:0000256" key="3">
    <source>
        <dbReference type="ARBA" id="ARBA00022452"/>
    </source>
</evidence>
<protein>
    <submittedName>
        <fullName evidence="13">TonB-linked outer membrane protein, SusC/RagA family</fullName>
    </submittedName>
</protein>
<evidence type="ECO:0000313" key="13">
    <source>
        <dbReference type="EMBL" id="SMD37364.1"/>
    </source>
</evidence>
<comment type="similarity">
    <text evidence="8 9">Belongs to the TonB-dependent receptor family.</text>
</comment>
<dbReference type="InterPro" id="IPR012910">
    <property type="entry name" value="Plug_dom"/>
</dbReference>
<keyword evidence="14" id="KW-1185">Reference proteome</keyword>
<dbReference type="InterPro" id="IPR039426">
    <property type="entry name" value="TonB-dep_rcpt-like"/>
</dbReference>
<feature type="signal peptide" evidence="10">
    <location>
        <begin position="1"/>
        <end position="31"/>
    </location>
</feature>
<organism evidence="13 14">
    <name type="scientific">Reichenbachiella faecimaris</name>
    <dbReference type="NCBI Taxonomy" id="692418"/>
    <lineage>
        <taxon>Bacteria</taxon>
        <taxon>Pseudomonadati</taxon>
        <taxon>Bacteroidota</taxon>
        <taxon>Cytophagia</taxon>
        <taxon>Cytophagales</taxon>
        <taxon>Reichenbachiellaceae</taxon>
        <taxon>Reichenbachiella</taxon>
    </lineage>
</organism>
<dbReference type="Pfam" id="PF13715">
    <property type="entry name" value="CarbopepD_reg_2"/>
    <property type="match status" value="1"/>
</dbReference>
<dbReference type="NCBIfam" id="TIGR04057">
    <property type="entry name" value="SusC_RagA_signa"/>
    <property type="match status" value="1"/>
</dbReference>
<evidence type="ECO:0000256" key="6">
    <source>
        <dbReference type="ARBA" id="ARBA00023136"/>
    </source>
</evidence>
<feature type="domain" description="TonB-dependent receptor plug" evidence="12">
    <location>
        <begin position="129"/>
        <end position="231"/>
    </location>
</feature>
<sequence>MIKLRQMKIRLEGLMKMSLILVALISFSAQAQNRTVTGKITSSTTGETLPGVSVLIKGTSTGTVTSLEGSYTISVNSDSDVLVYSFIGMKPVEMAVGGRSTIDVSMDDDITSLEEIVVVGYGEQKKSVLTAAISSVKAEDLANYSAGSIDQALQGRMSGVQITPSSGSPGSGFNIKIRGAGSNGSTQPLYIVDGMRMEFMDYLDPFEIQSVEVLKDAASAAIYGAEGANGVVLVTTKEGKEGKGQINYDFQYGVQNFNSKLEVMNLQQFEAYNTEAGINRGANEIVPSSGTDWVDEIFQSAPMQRHAISFSGGTDKTTYLIGGNYFTQEGIVGGDKAKFDRLSLRFNVKHQVNDWLEIGNKFSFAHFNRSSIQENTEFGSIVQSGILMDPATPVVYNNGIPSWVLNNTDYGDQNYPMDENGKYYGVSTLMQGEMANPIARMNQAHGGLNQNLFSGSGYAKISPLKGLNITSRIGLFIGNGKDRSWSNSYFLNPRAIGTNGVSQTMFERINYQWENFASYDIKMGEHKINVMAGTSIYSKEDSYVSGYGAPLLNEIEELAYLDAIPDAQSNTIATGNSQVETLNSYFGRLQYNFNDKYLLGVTMRADGSSLLAEGKQWGYFPSISGGWVVSNEDFFSAGPFNFLKVRASWGINGSLSNVNPGESLAKVSAGFIYTDDLGNFQIGAEPTTVANPDLTWETTTQTDIGLDFGFFDDKLTGTFDYFIKTTEDLLVPGTPPSFVGNPSGLVNNGTVENKGIEIELGYQDESGPLKYAIDFNFTKINNEVTAVDPNKLYERGSNIGIDWNSATAMQEGKPIWFFRGYETAGIFQDQTEVDAYTSGVSGYTPSPGDPIIKDQLTVDTDGDGTPDATDGIISEADFVEIGSPHPDFMLGTRIKLEYKGFDFQVFAQGSFGNDVIMGFNRSDRIESNKPSFFYEDRWTESGSTNSWFRAGTATQAYTSDLMVFDGSFLKIRQVQLGYNLPKAMLGNIGVSKVRVYVSLDNFFTFTDYKGFDPEVGGSTTPSSLGIDRGSYPVPKTFLTGLTVQF</sequence>
<evidence type="ECO:0000256" key="9">
    <source>
        <dbReference type="RuleBase" id="RU003357"/>
    </source>
</evidence>
<evidence type="ECO:0000256" key="2">
    <source>
        <dbReference type="ARBA" id="ARBA00022448"/>
    </source>
</evidence>
<accession>A0A1W2GLE3</accession>
<gene>
    <name evidence="13" type="ORF">SAMN04488029_3374</name>
</gene>
<reference evidence="13 14" key="1">
    <citation type="submission" date="2017-04" db="EMBL/GenBank/DDBJ databases">
        <authorList>
            <person name="Afonso C.L."/>
            <person name="Miller P.J."/>
            <person name="Scott M.A."/>
            <person name="Spackman E."/>
            <person name="Goraichik I."/>
            <person name="Dimitrov K.M."/>
            <person name="Suarez D.L."/>
            <person name="Swayne D.E."/>
        </authorList>
    </citation>
    <scope>NUCLEOTIDE SEQUENCE [LARGE SCALE GENOMIC DNA]</scope>
    <source>
        <strain evidence="13 14">DSM 26133</strain>
    </source>
</reference>
<name>A0A1W2GLE3_REIFA</name>
<evidence type="ECO:0000259" key="12">
    <source>
        <dbReference type="Pfam" id="PF07715"/>
    </source>
</evidence>
<keyword evidence="3 8" id="KW-1134">Transmembrane beta strand</keyword>
<evidence type="ECO:0000256" key="10">
    <source>
        <dbReference type="SAM" id="SignalP"/>
    </source>
</evidence>
<evidence type="ECO:0000259" key="11">
    <source>
        <dbReference type="Pfam" id="PF00593"/>
    </source>
</evidence>
<dbReference type="PROSITE" id="PS52016">
    <property type="entry name" value="TONB_DEPENDENT_REC_3"/>
    <property type="match status" value="1"/>
</dbReference>
<dbReference type="Pfam" id="PF07715">
    <property type="entry name" value="Plug"/>
    <property type="match status" value="1"/>
</dbReference>
<dbReference type="Gene3D" id="2.40.170.20">
    <property type="entry name" value="TonB-dependent receptor, beta-barrel domain"/>
    <property type="match status" value="1"/>
</dbReference>
<evidence type="ECO:0000313" key="14">
    <source>
        <dbReference type="Proteomes" id="UP000192472"/>
    </source>
</evidence>
<dbReference type="NCBIfam" id="TIGR04056">
    <property type="entry name" value="OMP_RagA_SusC"/>
    <property type="match status" value="1"/>
</dbReference>
<evidence type="ECO:0000256" key="1">
    <source>
        <dbReference type="ARBA" id="ARBA00004571"/>
    </source>
</evidence>
<evidence type="ECO:0000256" key="8">
    <source>
        <dbReference type="PROSITE-ProRule" id="PRU01360"/>
    </source>
</evidence>
<keyword evidence="7 8" id="KW-0998">Cell outer membrane</keyword>
<dbReference type="GO" id="GO:0009279">
    <property type="term" value="C:cell outer membrane"/>
    <property type="evidence" value="ECO:0007669"/>
    <property type="project" value="UniProtKB-SubCell"/>
</dbReference>
<feature type="domain" description="TonB-dependent receptor-like beta-barrel" evidence="11">
    <location>
        <begin position="466"/>
        <end position="804"/>
    </location>
</feature>
<dbReference type="InterPro" id="IPR023996">
    <property type="entry name" value="TonB-dep_OMP_SusC/RagA"/>
</dbReference>
<keyword evidence="6 8" id="KW-0472">Membrane</keyword>
<proteinExistence type="inferred from homology"/>
<keyword evidence="4 8" id="KW-0812">Transmembrane</keyword>
<keyword evidence="5 9" id="KW-0798">TonB box</keyword>
<feature type="chain" id="PRO_5013389052" evidence="10">
    <location>
        <begin position="32"/>
        <end position="1045"/>
    </location>
</feature>
<dbReference type="InterPro" id="IPR037066">
    <property type="entry name" value="Plug_dom_sf"/>
</dbReference>
<dbReference type="SUPFAM" id="SSF49464">
    <property type="entry name" value="Carboxypeptidase regulatory domain-like"/>
    <property type="match status" value="1"/>
</dbReference>
<dbReference type="InterPro" id="IPR036942">
    <property type="entry name" value="Beta-barrel_TonB_sf"/>
</dbReference>
<evidence type="ECO:0000256" key="5">
    <source>
        <dbReference type="ARBA" id="ARBA00023077"/>
    </source>
</evidence>
<dbReference type="EMBL" id="FWYF01000003">
    <property type="protein sequence ID" value="SMD37364.1"/>
    <property type="molecule type" value="Genomic_DNA"/>
</dbReference>